<sequence>MALRLPLAALATAAVAHAADAPLPTWVEVARGYKQVAADNNVVCLLDATKQVSCAAPATAIAQWPKRDGEWSAIAVGGSSVVEYSYTNGTAVVSDI</sequence>
<dbReference type="Proteomes" id="UP000030745">
    <property type="component" value="Unassembled WGS sequence"/>
</dbReference>
<feature type="non-terminal residue" evidence="2">
    <location>
        <position position="96"/>
    </location>
</feature>
<dbReference type="AlphaFoldDB" id="A0A067BD19"/>
<evidence type="ECO:0000256" key="1">
    <source>
        <dbReference type="SAM" id="SignalP"/>
    </source>
</evidence>
<gene>
    <name evidence="2" type="ORF">SPRG_18232</name>
</gene>
<feature type="signal peptide" evidence="1">
    <location>
        <begin position="1"/>
        <end position="18"/>
    </location>
</feature>
<protein>
    <submittedName>
        <fullName evidence="2">Uncharacterized protein</fullName>
    </submittedName>
</protein>
<keyword evidence="1" id="KW-0732">Signal</keyword>
<name>A0A067BD19_SAPPC</name>
<dbReference type="KEGG" id="spar:SPRG_18232"/>
<keyword evidence="3" id="KW-1185">Reference proteome</keyword>
<evidence type="ECO:0000313" key="2">
    <source>
        <dbReference type="EMBL" id="KDO16234.1"/>
    </source>
</evidence>
<organism evidence="2 3">
    <name type="scientific">Saprolegnia parasitica (strain CBS 223.65)</name>
    <dbReference type="NCBI Taxonomy" id="695850"/>
    <lineage>
        <taxon>Eukaryota</taxon>
        <taxon>Sar</taxon>
        <taxon>Stramenopiles</taxon>
        <taxon>Oomycota</taxon>
        <taxon>Saprolegniomycetes</taxon>
        <taxon>Saprolegniales</taxon>
        <taxon>Saprolegniaceae</taxon>
        <taxon>Saprolegnia</taxon>
    </lineage>
</organism>
<accession>A0A067BD19</accession>
<proteinExistence type="predicted"/>
<dbReference type="RefSeq" id="XP_012213058.1">
    <property type="nucleotide sequence ID" value="XM_012357668.1"/>
</dbReference>
<evidence type="ECO:0000313" key="3">
    <source>
        <dbReference type="Proteomes" id="UP000030745"/>
    </source>
</evidence>
<dbReference type="VEuPathDB" id="FungiDB:SPRG_18232"/>
<dbReference type="GeneID" id="24139757"/>
<feature type="chain" id="PRO_5001633234" evidence="1">
    <location>
        <begin position="19"/>
        <end position="96"/>
    </location>
</feature>
<reference evidence="2 3" key="1">
    <citation type="journal article" date="2013" name="PLoS Genet.">
        <title>Distinctive expansion of potential virulence genes in the genome of the oomycete fish pathogen Saprolegnia parasitica.</title>
        <authorList>
            <person name="Jiang R.H."/>
            <person name="de Bruijn I."/>
            <person name="Haas B.J."/>
            <person name="Belmonte R."/>
            <person name="Lobach L."/>
            <person name="Christie J."/>
            <person name="van den Ackerveken G."/>
            <person name="Bottin A."/>
            <person name="Bulone V."/>
            <person name="Diaz-Moreno S.M."/>
            <person name="Dumas B."/>
            <person name="Fan L."/>
            <person name="Gaulin E."/>
            <person name="Govers F."/>
            <person name="Grenville-Briggs L.J."/>
            <person name="Horner N.R."/>
            <person name="Levin J.Z."/>
            <person name="Mammella M."/>
            <person name="Meijer H.J."/>
            <person name="Morris P."/>
            <person name="Nusbaum C."/>
            <person name="Oome S."/>
            <person name="Phillips A.J."/>
            <person name="van Rooyen D."/>
            <person name="Rzeszutek E."/>
            <person name="Saraiva M."/>
            <person name="Secombes C.J."/>
            <person name="Seidl M.F."/>
            <person name="Snel B."/>
            <person name="Stassen J.H."/>
            <person name="Sykes S."/>
            <person name="Tripathy S."/>
            <person name="van den Berg H."/>
            <person name="Vega-Arreguin J.C."/>
            <person name="Wawra S."/>
            <person name="Young S.K."/>
            <person name="Zeng Q."/>
            <person name="Dieguez-Uribeondo J."/>
            <person name="Russ C."/>
            <person name="Tyler B.M."/>
            <person name="van West P."/>
        </authorList>
    </citation>
    <scope>NUCLEOTIDE SEQUENCE [LARGE SCALE GENOMIC DNA]</scope>
    <source>
        <strain evidence="2 3">CBS 223.65</strain>
    </source>
</reference>
<dbReference type="EMBL" id="KK584250">
    <property type="protein sequence ID" value="KDO16234.1"/>
    <property type="molecule type" value="Genomic_DNA"/>
</dbReference>